<name>A0A7G9YR39_9EURY</name>
<dbReference type="EMBL" id="MT631437">
    <property type="protein sequence ID" value="QNO50473.1"/>
    <property type="molecule type" value="Genomic_DNA"/>
</dbReference>
<gene>
    <name evidence="1" type="ORF">EGLMOMJH_00012</name>
</gene>
<accession>A0A7G9YR39</accession>
<dbReference type="AlphaFoldDB" id="A0A7G9YR39"/>
<protein>
    <submittedName>
        <fullName evidence="1">Uncharacterized protein</fullName>
    </submittedName>
</protein>
<reference evidence="1" key="1">
    <citation type="submission" date="2020-06" db="EMBL/GenBank/DDBJ databases">
        <title>Unique genomic features of the anaerobic methanotrophic archaea.</title>
        <authorList>
            <person name="Chadwick G.L."/>
            <person name="Skennerton C.T."/>
            <person name="Laso-Perez R."/>
            <person name="Leu A.O."/>
            <person name="Speth D.R."/>
            <person name="Yu H."/>
            <person name="Morgan-Lang C."/>
            <person name="Hatzenpichler R."/>
            <person name="Goudeau D."/>
            <person name="Malmstrom R."/>
            <person name="Brazelton W.J."/>
            <person name="Woyke T."/>
            <person name="Hallam S.J."/>
            <person name="Tyson G.W."/>
            <person name="Wegener G."/>
            <person name="Boetius A."/>
            <person name="Orphan V."/>
        </authorList>
    </citation>
    <scope>NUCLEOTIDE SEQUENCE</scope>
</reference>
<sequence>MPVEGGLTVEPLGQGHIFRTQMRVKNGNKTVLTTYPETDGEVSEAGSGEIFKSGSVRGSSNLGDITSKKGALWALLDIVGRLYRWIHLKTPLNIEHVL</sequence>
<evidence type="ECO:0000313" key="1">
    <source>
        <dbReference type="EMBL" id="QNO50473.1"/>
    </source>
</evidence>
<proteinExistence type="predicted"/>
<organism evidence="1">
    <name type="scientific">Candidatus Methanogaster sp. ANME-2c ERB4</name>
    <dbReference type="NCBI Taxonomy" id="2759911"/>
    <lineage>
        <taxon>Archaea</taxon>
        <taxon>Methanobacteriati</taxon>
        <taxon>Methanobacteriota</taxon>
        <taxon>Stenosarchaea group</taxon>
        <taxon>Methanomicrobia</taxon>
        <taxon>Methanosarcinales</taxon>
        <taxon>ANME-2 cluster</taxon>
        <taxon>Candidatus Methanogasteraceae</taxon>
        <taxon>Candidatus Methanogaster</taxon>
    </lineage>
</organism>